<accession>A0ABQ5BFK6</accession>
<comment type="caution">
    <text evidence="1">The sequence shown here is derived from an EMBL/GenBank/DDBJ whole genome shotgun (WGS) entry which is preliminary data.</text>
</comment>
<gene>
    <name evidence="1" type="ORF">Tco_0860672</name>
</gene>
<dbReference type="EMBL" id="BQNB010013245">
    <property type="protein sequence ID" value="GJT13630.1"/>
    <property type="molecule type" value="Genomic_DNA"/>
</dbReference>
<proteinExistence type="predicted"/>
<protein>
    <submittedName>
        <fullName evidence="1">Uncharacterized protein</fullName>
    </submittedName>
</protein>
<dbReference type="Proteomes" id="UP001151760">
    <property type="component" value="Unassembled WGS sequence"/>
</dbReference>
<evidence type="ECO:0000313" key="2">
    <source>
        <dbReference type="Proteomes" id="UP001151760"/>
    </source>
</evidence>
<keyword evidence="2" id="KW-1185">Reference proteome</keyword>
<organism evidence="1 2">
    <name type="scientific">Tanacetum coccineum</name>
    <dbReference type="NCBI Taxonomy" id="301880"/>
    <lineage>
        <taxon>Eukaryota</taxon>
        <taxon>Viridiplantae</taxon>
        <taxon>Streptophyta</taxon>
        <taxon>Embryophyta</taxon>
        <taxon>Tracheophyta</taxon>
        <taxon>Spermatophyta</taxon>
        <taxon>Magnoliopsida</taxon>
        <taxon>eudicotyledons</taxon>
        <taxon>Gunneridae</taxon>
        <taxon>Pentapetalae</taxon>
        <taxon>asterids</taxon>
        <taxon>campanulids</taxon>
        <taxon>Asterales</taxon>
        <taxon>Asteraceae</taxon>
        <taxon>Asteroideae</taxon>
        <taxon>Anthemideae</taxon>
        <taxon>Anthemidinae</taxon>
        <taxon>Tanacetum</taxon>
    </lineage>
</organism>
<reference evidence="1" key="1">
    <citation type="journal article" date="2022" name="Int. J. Mol. Sci.">
        <title>Draft Genome of Tanacetum Coccineum: Genomic Comparison of Closely Related Tanacetum-Family Plants.</title>
        <authorList>
            <person name="Yamashiro T."/>
            <person name="Shiraishi A."/>
            <person name="Nakayama K."/>
            <person name="Satake H."/>
        </authorList>
    </citation>
    <scope>NUCLEOTIDE SEQUENCE</scope>
</reference>
<evidence type="ECO:0000313" key="1">
    <source>
        <dbReference type="EMBL" id="GJT13630.1"/>
    </source>
</evidence>
<name>A0ABQ5BFK6_9ASTR</name>
<sequence>MERININDLTIEQYLRLTQENQASSMVKKVDDMTIAEYMKYEERMKRKYKLDEEVRYTTDEESVMSEQEVIDPAHAANTQYFEEELSSKEDLDEWLKAEMENHMSNQKEKNEEDALIAIIKSIREECRVVHKNKQMSASEADKEESFEAMETQLKMTTLQVFEKSKQRMLRQWVCFRDHKRHTVKGSCIGFADFLQVCYGNQRIDDLTRELRYYEWVSQNYKFDNNRTPSTTTVSYKYLYNTNYPTPITLNEWDTSEWILDSFDVEEEYAKEIGYVLDDVWEKCEQYHRKTIDSWHDEGFEEDEL</sequence>
<reference evidence="1" key="2">
    <citation type="submission" date="2022-01" db="EMBL/GenBank/DDBJ databases">
        <authorList>
            <person name="Yamashiro T."/>
            <person name="Shiraishi A."/>
            <person name="Satake H."/>
            <person name="Nakayama K."/>
        </authorList>
    </citation>
    <scope>NUCLEOTIDE SEQUENCE</scope>
</reference>